<dbReference type="Proteomes" id="UP000003824">
    <property type="component" value="Unassembled WGS sequence"/>
</dbReference>
<evidence type="ECO:0000256" key="1">
    <source>
        <dbReference type="SAM" id="MobiDB-lite"/>
    </source>
</evidence>
<accession>D6A2H9</accession>
<proteinExistence type="predicted"/>
<protein>
    <submittedName>
        <fullName evidence="2">Predicted protein</fullName>
    </submittedName>
</protein>
<gene>
    <name evidence="2" type="ORF">SSFG_06655</name>
</gene>
<evidence type="ECO:0000313" key="2">
    <source>
        <dbReference type="EMBL" id="EFE71417.2"/>
    </source>
</evidence>
<dbReference type="AlphaFoldDB" id="D6A2H9"/>
<evidence type="ECO:0000313" key="3">
    <source>
        <dbReference type="Proteomes" id="UP000003824"/>
    </source>
</evidence>
<sequence length="37" mass="3854">MRHPVAGHPAHPHTETTDAGQAVTGHGRPAPDHLPEA</sequence>
<organism evidence="2 3">
    <name type="scientific">Streptomyces viridosporus (strain ATCC 14672 / DSM 40746 / JCM 4963 / KCTC 9882 / NRRL B-12104 / FH 1290)</name>
    <name type="common">Streptomyces ghanaensis</name>
    <dbReference type="NCBI Taxonomy" id="566461"/>
    <lineage>
        <taxon>Bacteria</taxon>
        <taxon>Bacillati</taxon>
        <taxon>Actinomycetota</taxon>
        <taxon>Actinomycetes</taxon>
        <taxon>Kitasatosporales</taxon>
        <taxon>Streptomycetaceae</taxon>
        <taxon>Streptomyces</taxon>
    </lineage>
</organism>
<name>D6A2H9_STRV1</name>
<reference evidence="3" key="1">
    <citation type="submission" date="2008-12" db="EMBL/GenBank/DDBJ databases">
        <title>Annotation of Streptomyces ghanaensis ATCC 14672.</title>
        <authorList>
            <consortium name="The Broad Institute Genome Sequencing Platform"/>
            <consortium name="Broad Institute Microbial Sequencing Center"/>
            <person name="Fischbach M."/>
            <person name="Ward D."/>
            <person name="Young S."/>
            <person name="Kodira C.D."/>
            <person name="Zeng Q."/>
            <person name="Koehrsen M."/>
            <person name="Godfrey P."/>
            <person name="Alvarado L."/>
            <person name="Berlin A.M."/>
            <person name="Borenstein D."/>
            <person name="Chen Z."/>
            <person name="Engels R."/>
            <person name="Freedman E."/>
            <person name="Gellesch M."/>
            <person name="Goldberg J."/>
            <person name="Griggs A."/>
            <person name="Gujja S."/>
            <person name="Heiman D.I."/>
            <person name="Hepburn T.A."/>
            <person name="Howarth C."/>
            <person name="Jen D."/>
            <person name="Larson L."/>
            <person name="Lewis B."/>
            <person name="Mehta T."/>
            <person name="Park D."/>
            <person name="Pearson M."/>
            <person name="Roberts A."/>
            <person name="Saif S."/>
            <person name="Shea T.D."/>
            <person name="Shenoy N."/>
            <person name="Sisk P."/>
            <person name="Stolte C."/>
            <person name="Sykes S.N."/>
            <person name="Walk T."/>
            <person name="White J."/>
            <person name="Yandava C."/>
            <person name="Straight P."/>
            <person name="Clardy J."/>
            <person name="Hung D."/>
            <person name="Kolter R."/>
            <person name="Mekalanos J."/>
            <person name="Walker S."/>
            <person name="Walsh C.T."/>
            <person name="Wieland B.L.C."/>
            <person name="Ilzarbe M."/>
            <person name="Galagan J."/>
            <person name="Nusbaum C."/>
            <person name="Birren B."/>
        </authorList>
    </citation>
    <scope>NUCLEOTIDE SEQUENCE [LARGE SCALE GENOMIC DNA]</scope>
    <source>
        <strain evidence="3">ATCC 14672 / DSM 40746 / JCM 4963 / KCTC 9882 / NRRL B-12104 / FH 1290</strain>
    </source>
</reference>
<feature type="region of interest" description="Disordered" evidence="1">
    <location>
        <begin position="1"/>
        <end position="37"/>
    </location>
</feature>
<dbReference type="EMBL" id="DS999641">
    <property type="protein sequence ID" value="EFE71417.2"/>
    <property type="molecule type" value="Genomic_DNA"/>
</dbReference>